<proteinExistence type="inferred from homology"/>
<feature type="transmembrane region" description="Helical" evidence="7">
    <location>
        <begin position="348"/>
        <end position="381"/>
    </location>
</feature>
<keyword evidence="11" id="KW-1185">Reference proteome</keyword>
<dbReference type="AlphaFoldDB" id="A0AAW9Q2D5"/>
<protein>
    <submittedName>
        <fullName evidence="10">ABC transporter permease</fullName>
    </submittedName>
</protein>
<comment type="similarity">
    <text evidence="6">Belongs to the ABC-4 integral membrane protein family.</text>
</comment>
<dbReference type="InterPro" id="IPR003838">
    <property type="entry name" value="ABC3_permease_C"/>
</dbReference>
<evidence type="ECO:0000313" key="11">
    <source>
        <dbReference type="Proteomes" id="UP001333818"/>
    </source>
</evidence>
<feature type="transmembrane region" description="Helical" evidence="7">
    <location>
        <begin position="387"/>
        <end position="410"/>
    </location>
</feature>
<accession>A0AAW9Q2D5</accession>
<feature type="transmembrane region" description="Helical" evidence="7">
    <location>
        <begin position="21"/>
        <end position="42"/>
    </location>
</feature>
<comment type="subcellular location">
    <subcellularLocation>
        <location evidence="1">Cell membrane</location>
        <topology evidence="1">Multi-pass membrane protein</topology>
    </subcellularLocation>
</comment>
<evidence type="ECO:0000259" key="9">
    <source>
        <dbReference type="Pfam" id="PF12704"/>
    </source>
</evidence>
<keyword evidence="4 7" id="KW-1133">Transmembrane helix</keyword>
<keyword evidence="2" id="KW-1003">Cell membrane</keyword>
<keyword evidence="5 7" id="KW-0472">Membrane</keyword>
<evidence type="ECO:0000256" key="1">
    <source>
        <dbReference type="ARBA" id="ARBA00004651"/>
    </source>
</evidence>
<evidence type="ECO:0000256" key="2">
    <source>
        <dbReference type="ARBA" id="ARBA00022475"/>
    </source>
</evidence>
<reference evidence="10" key="1">
    <citation type="submission" date="2024-01" db="EMBL/GenBank/DDBJ databases">
        <title>Bank of Algae and Cyanobacteria of the Azores (BACA) strain genomes.</title>
        <authorList>
            <person name="Luz R."/>
            <person name="Cordeiro R."/>
            <person name="Fonseca A."/>
            <person name="Goncalves V."/>
        </authorList>
    </citation>
    <scope>NUCLEOTIDE SEQUENCE</scope>
    <source>
        <strain evidence="10">BACA0141</strain>
    </source>
</reference>
<evidence type="ECO:0000256" key="7">
    <source>
        <dbReference type="SAM" id="Phobius"/>
    </source>
</evidence>
<dbReference type="InterPro" id="IPR050250">
    <property type="entry name" value="Macrolide_Exporter_MacB"/>
</dbReference>
<dbReference type="GO" id="GO:0005886">
    <property type="term" value="C:plasma membrane"/>
    <property type="evidence" value="ECO:0007669"/>
    <property type="project" value="UniProtKB-SubCell"/>
</dbReference>
<comment type="caution">
    <text evidence="10">The sequence shown here is derived from an EMBL/GenBank/DDBJ whole genome shotgun (WGS) entry which is preliminary data.</text>
</comment>
<evidence type="ECO:0000256" key="4">
    <source>
        <dbReference type="ARBA" id="ARBA00022989"/>
    </source>
</evidence>
<evidence type="ECO:0000313" key="10">
    <source>
        <dbReference type="EMBL" id="MEE3718354.1"/>
    </source>
</evidence>
<dbReference type="RefSeq" id="WP_330484787.1">
    <property type="nucleotide sequence ID" value="NZ_JAZBJZ010000074.1"/>
</dbReference>
<sequence length="427" mass="44696">MNILESLSMAGKTLATNRLRSGLTMLGIIIGNASVIIMVGVGEGAKKYASQQFQTLGTDVIFIIPGSDNARRNAISPPNRLVLADADAIASQVPTVREVAPQISSSELIVSVQSTERATLIGTVPEYQTVRNAPTCLGRFFAKDDLKRNARVVTIGAEMVKKLFKSYYPEPKDSKEKVDACKPVGGSPIGQQVRIRGASYEIIGIMDAKGASLGTNQDDTLFMPFTTIVGNIVGRTSPYGIAVTVINVSAKSNDAVDAAEFQITNLLKQRHKSLDAKAEETFTIRSQKDALEIVGNITGALTIMLAAIASISLLVGGIGIMNIMLVSVTERTQEIGLRKAIGASQSDILVQFIIEAVILSVAGGLFGTAIGVGGILLVAAFTPLQAGVSGGAIMLAVGVSGAIGLFFGVVPAQQAAKLDPIVALRSI</sequence>
<dbReference type="EMBL" id="JAZBJZ010000074">
    <property type="protein sequence ID" value="MEE3718354.1"/>
    <property type="molecule type" value="Genomic_DNA"/>
</dbReference>
<feature type="domain" description="ABC3 transporter permease C-terminal" evidence="8">
    <location>
        <begin position="307"/>
        <end position="420"/>
    </location>
</feature>
<dbReference type="InterPro" id="IPR025857">
    <property type="entry name" value="MacB_PCD"/>
</dbReference>
<dbReference type="PANTHER" id="PTHR30572:SF4">
    <property type="entry name" value="ABC TRANSPORTER PERMEASE YTRF"/>
    <property type="match status" value="1"/>
</dbReference>
<evidence type="ECO:0000256" key="3">
    <source>
        <dbReference type="ARBA" id="ARBA00022692"/>
    </source>
</evidence>
<dbReference type="Proteomes" id="UP001333818">
    <property type="component" value="Unassembled WGS sequence"/>
</dbReference>
<feature type="transmembrane region" description="Helical" evidence="7">
    <location>
        <begin position="303"/>
        <end position="328"/>
    </location>
</feature>
<name>A0AAW9Q2D5_9CYAN</name>
<evidence type="ECO:0000259" key="8">
    <source>
        <dbReference type="Pfam" id="PF02687"/>
    </source>
</evidence>
<dbReference type="Pfam" id="PF02687">
    <property type="entry name" value="FtsX"/>
    <property type="match status" value="1"/>
</dbReference>
<evidence type="ECO:0000256" key="5">
    <source>
        <dbReference type="ARBA" id="ARBA00023136"/>
    </source>
</evidence>
<organism evidence="10 11">
    <name type="scientific">Tumidithrix elongata BACA0141</name>
    <dbReference type="NCBI Taxonomy" id="2716417"/>
    <lineage>
        <taxon>Bacteria</taxon>
        <taxon>Bacillati</taxon>
        <taxon>Cyanobacteriota</taxon>
        <taxon>Cyanophyceae</taxon>
        <taxon>Pseudanabaenales</taxon>
        <taxon>Pseudanabaenaceae</taxon>
        <taxon>Tumidithrix</taxon>
        <taxon>Tumidithrix elongata</taxon>
    </lineage>
</organism>
<dbReference type="Pfam" id="PF12704">
    <property type="entry name" value="MacB_PCD"/>
    <property type="match status" value="1"/>
</dbReference>
<feature type="domain" description="MacB-like periplasmic core" evidence="9">
    <location>
        <begin position="21"/>
        <end position="265"/>
    </location>
</feature>
<gene>
    <name evidence="10" type="ORF">V2H45_16560</name>
</gene>
<keyword evidence="3 7" id="KW-0812">Transmembrane</keyword>
<evidence type="ECO:0000256" key="6">
    <source>
        <dbReference type="ARBA" id="ARBA00038076"/>
    </source>
</evidence>
<dbReference type="PANTHER" id="PTHR30572">
    <property type="entry name" value="MEMBRANE COMPONENT OF TRANSPORTER-RELATED"/>
    <property type="match status" value="1"/>
</dbReference>
<dbReference type="GO" id="GO:0022857">
    <property type="term" value="F:transmembrane transporter activity"/>
    <property type="evidence" value="ECO:0007669"/>
    <property type="project" value="TreeGrafter"/>
</dbReference>